<evidence type="ECO:0000256" key="2">
    <source>
        <dbReference type="SAM" id="Phobius"/>
    </source>
</evidence>
<dbReference type="EMBL" id="PSRQ01000023">
    <property type="protein sequence ID" value="PWU23778.1"/>
    <property type="molecule type" value="Genomic_DNA"/>
</dbReference>
<proteinExistence type="predicted"/>
<keyword evidence="2" id="KW-1133">Transmembrane helix</keyword>
<gene>
    <name evidence="3" type="ORF">C5B42_01995</name>
</gene>
<feature type="transmembrane region" description="Helical" evidence="2">
    <location>
        <begin position="28"/>
        <end position="49"/>
    </location>
</feature>
<protein>
    <submittedName>
        <fullName evidence="3">Uncharacterized protein</fullName>
    </submittedName>
</protein>
<dbReference type="Proteomes" id="UP000246104">
    <property type="component" value="Unassembled WGS sequence"/>
</dbReference>
<evidence type="ECO:0000313" key="3">
    <source>
        <dbReference type="EMBL" id="PWU23778.1"/>
    </source>
</evidence>
<keyword evidence="2" id="KW-0812">Transmembrane</keyword>
<accession>A0A317JQE8</accession>
<dbReference type="AlphaFoldDB" id="A0A317JQE8"/>
<evidence type="ECO:0000256" key="1">
    <source>
        <dbReference type="SAM" id="MobiDB-lite"/>
    </source>
</evidence>
<name>A0A317JQE8_9BACT</name>
<organism evidence="3 4">
    <name type="scientific">Candidatus Cerribacteria bacterium 'Amazon FNV 2010 28 9'</name>
    <dbReference type="NCBI Taxonomy" id="2081795"/>
    <lineage>
        <taxon>Bacteria</taxon>
        <taxon>Candidatus Cerribacteria</taxon>
    </lineage>
</organism>
<comment type="caution">
    <text evidence="3">The sequence shown here is derived from an EMBL/GenBank/DDBJ whole genome shotgun (WGS) entry which is preliminary data.</text>
</comment>
<sequence>MDTTPSAQPEISPEIQSPVLEPHPSNRVPVVIGGLIAAIALGAVAFFAYQNMQLKKQLAQVTSTSMPASTSTPTPTVDPTANWKTYTNSDINFSIKVPPELTAKMSSKVKELDLLNNQGHYVISLSQFSDAVQENYDLNCSHLQKPDSSQNMNLTTPTSTMAPFVGEVVGYKRSPTQACWMVGSQFYFDVRNSDSSNGGQPTVSDQEFDQILSTLQFINSQVDTSNWKTYVDTNNTLSLQYPPTWTAYPNTGNLLFSDRGKMYTMNINSGGGDGPAADSLVDETVVYGGKTFTLRKWIKNGSPFFMSLINEEPSGVPFNSITISVPQDNVKSTIDIFTTILSTLRFTR</sequence>
<reference evidence="3 4" key="1">
    <citation type="submission" date="2018-02" db="EMBL/GenBank/DDBJ databases">
        <title>Genomic Reconstructions from Amazon Rainforest and Pasture Soil Reveal Novel Insights into the Physiology of Candidate Phyla in Tropical Sites.</title>
        <authorList>
            <person name="Kroeger M.E."/>
            <person name="Delmont T."/>
            <person name="Eren A.M."/>
            <person name="Guo J."/>
            <person name="Meyer K.M."/>
            <person name="Khan K."/>
            <person name="Rodrigues J.L.M."/>
            <person name="Bohannan B.J.M."/>
            <person name="Tringe S."/>
            <person name="Borges C.D."/>
            <person name="Tiedje J."/>
            <person name="Tsai S.M."/>
            <person name="Nusslein K."/>
        </authorList>
    </citation>
    <scope>NUCLEOTIDE SEQUENCE [LARGE SCALE GENOMIC DNA]</scope>
    <source>
        <strain evidence="3">Amazon FNV 2010 28 9</strain>
    </source>
</reference>
<keyword evidence="2" id="KW-0472">Membrane</keyword>
<feature type="region of interest" description="Disordered" evidence="1">
    <location>
        <begin position="1"/>
        <end position="23"/>
    </location>
</feature>
<evidence type="ECO:0000313" key="4">
    <source>
        <dbReference type="Proteomes" id="UP000246104"/>
    </source>
</evidence>